<evidence type="ECO:0000256" key="12">
    <source>
        <dbReference type="SAM" id="MobiDB-lite"/>
    </source>
</evidence>
<gene>
    <name evidence="14" type="primary">E2f8</name>
    <name evidence="14" type="ORF">SAKLUC_R14156</name>
</gene>
<keyword evidence="7 11" id="KW-0804">Transcription</keyword>
<dbReference type="Proteomes" id="UP000558958">
    <property type="component" value="Unassembled WGS sequence"/>
</dbReference>
<feature type="non-terminal residue" evidence="14">
    <location>
        <position position="829"/>
    </location>
</feature>
<keyword evidence="3" id="KW-0678">Repressor</keyword>
<keyword evidence="4 11" id="KW-0805">Transcription regulation</keyword>
<evidence type="ECO:0000313" key="14">
    <source>
        <dbReference type="EMBL" id="NXG01487.1"/>
    </source>
</evidence>
<keyword evidence="8 11" id="KW-0539">Nucleus</keyword>
<evidence type="ECO:0000256" key="1">
    <source>
        <dbReference type="ARBA" id="ARBA00004123"/>
    </source>
</evidence>
<comment type="caution">
    <text evidence="14">The sequence shown here is derived from an EMBL/GenBank/DDBJ whole genome shotgun (WGS) entry which is preliminary data.</text>
</comment>
<evidence type="ECO:0000256" key="5">
    <source>
        <dbReference type="ARBA" id="ARBA00023125"/>
    </source>
</evidence>
<evidence type="ECO:0000256" key="6">
    <source>
        <dbReference type="ARBA" id="ARBA00023159"/>
    </source>
</evidence>
<dbReference type="EMBL" id="VWZD01002796">
    <property type="protein sequence ID" value="NXG01487.1"/>
    <property type="molecule type" value="Genomic_DNA"/>
</dbReference>
<proteinExistence type="inferred from homology"/>
<dbReference type="GO" id="GO:0010604">
    <property type="term" value="P:positive regulation of macromolecule metabolic process"/>
    <property type="evidence" value="ECO:0007669"/>
    <property type="project" value="UniProtKB-ARBA"/>
</dbReference>
<dbReference type="FunFam" id="1.10.10.10:FF:000073">
    <property type="entry name" value="E2F transcription factor 8"/>
    <property type="match status" value="1"/>
</dbReference>
<dbReference type="AlphaFoldDB" id="A0A7K8YFD6"/>
<evidence type="ECO:0000313" key="15">
    <source>
        <dbReference type="Proteomes" id="UP000558958"/>
    </source>
</evidence>
<feature type="domain" description="E2F/DP family winged-helix DNA-binding" evidence="13">
    <location>
        <begin position="99"/>
        <end position="168"/>
    </location>
</feature>
<feature type="domain" description="E2F/DP family winged-helix DNA-binding" evidence="13">
    <location>
        <begin position="244"/>
        <end position="330"/>
    </location>
</feature>
<organism evidence="14 15">
    <name type="scientific">Sakesphorus luctuosus</name>
    <dbReference type="NCBI Taxonomy" id="419690"/>
    <lineage>
        <taxon>Eukaryota</taxon>
        <taxon>Metazoa</taxon>
        <taxon>Chordata</taxon>
        <taxon>Craniata</taxon>
        <taxon>Vertebrata</taxon>
        <taxon>Euteleostomi</taxon>
        <taxon>Archelosauria</taxon>
        <taxon>Archosauria</taxon>
        <taxon>Dinosauria</taxon>
        <taxon>Saurischia</taxon>
        <taxon>Theropoda</taxon>
        <taxon>Coelurosauria</taxon>
        <taxon>Aves</taxon>
        <taxon>Neognathae</taxon>
        <taxon>Neoaves</taxon>
        <taxon>Telluraves</taxon>
        <taxon>Australaves</taxon>
        <taxon>Passeriformes</taxon>
        <taxon>Thamnophilidae</taxon>
        <taxon>Sakesphorus</taxon>
    </lineage>
</organism>
<evidence type="ECO:0000256" key="9">
    <source>
        <dbReference type="ARBA" id="ARBA00023306"/>
    </source>
</evidence>
<keyword evidence="5 11" id="KW-0238">DNA-binding</keyword>
<keyword evidence="9" id="KW-0131">Cell cycle</keyword>
<keyword evidence="15" id="KW-1185">Reference proteome</keyword>
<sequence length="829" mass="91121">RNVLKTPLKQAATSPLVLTGRQPDCQPLTTPPKPKETPPADPWTPTSNLKMLISAASPEIRSREQSKQLSNSSTEVLQAKHCLQEHLLEDEYEKSQPSRKEKSLGLLCHKFLARYPDYPSAAQKSYICLDEVTEELHVERRRIYDIVNVLESLHMVSRLARNRYIWHGRHNLPQTLQALKKVGEENKYIQQIQMIKKREYEHEFDPDGERKEEMASSLGSSEQSEMPFVELPGVEFRAASVNGRKYKSLRVMSQKFVMLFLVSTPQIVSLEVAAKILIGEDQLEDLDKSKFKTKIRRLYDIANVLSSLKLIKKVHVTEERGRKPAFKWTGPEVLPNIQDTKLEATSTTCSPPISESIPSKEHCSKNLFPSKGKQNFTRHSSLIKLVKSIENDRRKIQSAPASPVKISTSTYQSLPVFPSTITQLPAIAKPQLEGQSKTAEETQMKCALSSPEAAPRPEANQPAVPSQPLGVCPASHSSASPVILPHPHSGVSYAIYLHPSQAHTVTTYSPGFMLQPLPCGNVTGIKSSNSKVLNGITTEEGDNQITVAEPTKPLAAEERPAMKSETSSQRCLKRSQALQENNLIKRHRSDEESLGTSLTFFPSGYLIPLTHCTHGNKTECSNKEKAGLCSLQHPTYNSPITGVIPMTAPELKTVNIPALHITPLNIMLSPNSIAAAPVLSNSCLNSSNASSAPNPSSSALNFMLQHIGLIPAGVQVPANPVLQHVPVSSQAENISQNSGNTNVQEGKVRTNILHLSCRGLRGDYRAAIPSQQPSAPKEPQEPQAVTENFFRTPGGPNSGSLLPANSDGAEKTSQGTLYIPQRKLEVSED</sequence>
<dbReference type="InterPro" id="IPR036388">
    <property type="entry name" value="WH-like_DNA-bd_sf"/>
</dbReference>
<dbReference type="InterPro" id="IPR015633">
    <property type="entry name" value="E2F"/>
</dbReference>
<dbReference type="GO" id="GO:0000981">
    <property type="term" value="F:DNA-binding transcription factor activity, RNA polymerase II-specific"/>
    <property type="evidence" value="ECO:0007669"/>
    <property type="project" value="TreeGrafter"/>
</dbReference>
<feature type="region of interest" description="Disordered" evidence="12">
    <location>
        <begin position="203"/>
        <end position="224"/>
    </location>
</feature>
<dbReference type="Gene3D" id="1.10.10.10">
    <property type="entry name" value="Winged helix-like DNA-binding domain superfamily/Winged helix DNA-binding domain"/>
    <property type="match status" value="2"/>
</dbReference>
<dbReference type="InterPro" id="IPR003316">
    <property type="entry name" value="E2F_WHTH_DNA-bd_dom"/>
</dbReference>
<evidence type="ECO:0000256" key="11">
    <source>
        <dbReference type="RuleBase" id="RU003796"/>
    </source>
</evidence>
<keyword evidence="6" id="KW-0010">Activator</keyword>
<dbReference type="GO" id="GO:0045935">
    <property type="term" value="P:positive regulation of nucleobase-containing compound metabolic process"/>
    <property type="evidence" value="ECO:0007669"/>
    <property type="project" value="UniProtKB-ARBA"/>
</dbReference>
<name>A0A7K8YFD6_9PASS</name>
<accession>A0A7K8YFD6</accession>
<feature type="region of interest" description="Disordered" evidence="12">
    <location>
        <begin position="1"/>
        <end position="46"/>
    </location>
</feature>
<dbReference type="GO" id="GO:0002040">
    <property type="term" value="P:sprouting angiogenesis"/>
    <property type="evidence" value="ECO:0007669"/>
    <property type="project" value="UniProtKB-ARBA"/>
</dbReference>
<evidence type="ECO:0000256" key="3">
    <source>
        <dbReference type="ARBA" id="ARBA00022491"/>
    </source>
</evidence>
<dbReference type="GO" id="GO:0000978">
    <property type="term" value="F:RNA polymerase II cis-regulatory region sequence-specific DNA binding"/>
    <property type="evidence" value="ECO:0007669"/>
    <property type="project" value="InterPro"/>
</dbReference>
<dbReference type="PANTHER" id="PTHR12081:SF40">
    <property type="entry name" value="TRANSCRIPTION FACTOR E2F8"/>
    <property type="match status" value="1"/>
</dbReference>
<evidence type="ECO:0000256" key="10">
    <source>
        <dbReference type="ARBA" id="ARBA00039673"/>
    </source>
</evidence>
<dbReference type="GO" id="GO:0045892">
    <property type="term" value="P:negative regulation of DNA-templated transcription"/>
    <property type="evidence" value="ECO:0007669"/>
    <property type="project" value="UniProtKB-ARBA"/>
</dbReference>
<evidence type="ECO:0000256" key="8">
    <source>
        <dbReference type="ARBA" id="ARBA00023242"/>
    </source>
</evidence>
<evidence type="ECO:0000256" key="2">
    <source>
        <dbReference type="ARBA" id="ARBA00010940"/>
    </source>
</evidence>
<dbReference type="InterPro" id="IPR036390">
    <property type="entry name" value="WH_DNA-bd_sf"/>
</dbReference>
<dbReference type="GO" id="GO:0090575">
    <property type="term" value="C:RNA polymerase II transcription regulator complex"/>
    <property type="evidence" value="ECO:0007669"/>
    <property type="project" value="TreeGrafter"/>
</dbReference>
<reference evidence="14 15" key="1">
    <citation type="submission" date="2019-09" db="EMBL/GenBank/DDBJ databases">
        <title>Bird 10,000 Genomes (B10K) Project - Family phase.</title>
        <authorList>
            <person name="Zhang G."/>
        </authorList>
    </citation>
    <scope>NUCLEOTIDE SEQUENCE [LARGE SCALE GENOMIC DNA]</scope>
    <source>
        <strain evidence="14">B10K-DU-001-06</strain>
        <tissue evidence="14">Muscle</tissue>
    </source>
</reference>
<dbReference type="PANTHER" id="PTHR12081">
    <property type="entry name" value="TRANSCRIPTION FACTOR E2F"/>
    <property type="match status" value="1"/>
</dbReference>
<comment type="subcellular location">
    <subcellularLocation>
        <location evidence="1 11">Nucleus</location>
    </subcellularLocation>
</comment>
<feature type="compositionally biased region" description="Basic and acidic residues" evidence="12">
    <location>
        <begin position="203"/>
        <end position="214"/>
    </location>
</feature>
<dbReference type="SMART" id="SM01372">
    <property type="entry name" value="E2F_TDP"/>
    <property type="match status" value="2"/>
</dbReference>
<dbReference type="SUPFAM" id="SSF46785">
    <property type="entry name" value="Winged helix' DNA-binding domain"/>
    <property type="match status" value="2"/>
</dbReference>
<feature type="region of interest" description="Disordered" evidence="12">
    <location>
        <begin position="432"/>
        <end position="478"/>
    </location>
</feature>
<comment type="similarity">
    <text evidence="2 11">Belongs to the E2F/DP family.</text>
</comment>
<evidence type="ECO:0000256" key="7">
    <source>
        <dbReference type="ARBA" id="ARBA00023163"/>
    </source>
</evidence>
<evidence type="ECO:0000256" key="4">
    <source>
        <dbReference type="ARBA" id="ARBA00023015"/>
    </source>
</evidence>
<feature type="region of interest" description="Disordered" evidence="12">
    <location>
        <begin position="769"/>
        <end position="829"/>
    </location>
</feature>
<feature type="non-terminal residue" evidence="14">
    <location>
        <position position="1"/>
    </location>
</feature>
<dbReference type="FunFam" id="1.10.10.10:FF:000100">
    <property type="entry name" value="E2F transcription factor 8"/>
    <property type="match status" value="1"/>
</dbReference>
<dbReference type="Pfam" id="PF02319">
    <property type="entry name" value="WHD_E2F_TDP"/>
    <property type="match status" value="2"/>
</dbReference>
<protein>
    <recommendedName>
        <fullName evidence="10">Transcription factor E2F8</fullName>
    </recommendedName>
</protein>
<evidence type="ECO:0000259" key="13">
    <source>
        <dbReference type="SMART" id="SM01372"/>
    </source>
</evidence>